<dbReference type="Proteomes" id="UP001054821">
    <property type="component" value="Chromosome 2"/>
</dbReference>
<proteinExistence type="predicted"/>
<reference evidence="2 3" key="1">
    <citation type="journal article" date="2022" name="G3 (Bethesda)">
        <title>Whole-genome sequence and methylome profiling of the almond [Prunus dulcis (Mill.) D.A. Webb] cultivar 'Nonpareil'.</title>
        <authorList>
            <person name="D'Amico-Willman K.M."/>
            <person name="Ouma W.Z."/>
            <person name="Meulia T."/>
            <person name="Sideli G.M."/>
            <person name="Gradziel T.M."/>
            <person name="Fresnedo-Ramirez J."/>
        </authorList>
    </citation>
    <scope>NUCLEOTIDE SEQUENCE [LARGE SCALE GENOMIC DNA]</scope>
    <source>
        <strain evidence="2">Clone GOH B32 T37-40</strain>
    </source>
</reference>
<evidence type="ECO:0000313" key="3">
    <source>
        <dbReference type="Proteomes" id="UP001054821"/>
    </source>
</evidence>
<comment type="caution">
    <text evidence="2">The sequence shown here is derived from an EMBL/GenBank/DDBJ whole genome shotgun (WGS) entry which is preliminary data.</text>
</comment>
<feature type="region of interest" description="Disordered" evidence="1">
    <location>
        <begin position="49"/>
        <end position="87"/>
    </location>
</feature>
<organism evidence="2 3">
    <name type="scientific">Prunus dulcis</name>
    <name type="common">Almond</name>
    <name type="synonym">Amygdalus dulcis</name>
    <dbReference type="NCBI Taxonomy" id="3755"/>
    <lineage>
        <taxon>Eukaryota</taxon>
        <taxon>Viridiplantae</taxon>
        <taxon>Streptophyta</taxon>
        <taxon>Embryophyta</taxon>
        <taxon>Tracheophyta</taxon>
        <taxon>Spermatophyta</taxon>
        <taxon>Magnoliopsida</taxon>
        <taxon>eudicotyledons</taxon>
        <taxon>Gunneridae</taxon>
        <taxon>Pentapetalae</taxon>
        <taxon>rosids</taxon>
        <taxon>fabids</taxon>
        <taxon>Rosales</taxon>
        <taxon>Rosaceae</taxon>
        <taxon>Amygdaloideae</taxon>
        <taxon>Amygdaleae</taxon>
        <taxon>Prunus</taxon>
    </lineage>
</organism>
<evidence type="ECO:0000313" key="2">
    <source>
        <dbReference type="EMBL" id="KAI5344588.1"/>
    </source>
</evidence>
<evidence type="ECO:0000256" key="1">
    <source>
        <dbReference type="SAM" id="MobiDB-lite"/>
    </source>
</evidence>
<accession>A0AAD4ZGN5</accession>
<keyword evidence="3" id="KW-1185">Reference proteome</keyword>
<dbReference type="EMBL" id="JAJFAZ020000002">
    <property type="protein sequence ID" value="KAI5344588.1"/>
    <property type="molecule type" value="Genomic_DNA"/>
</dbReference>
<protein>
    <submittedName>
        <fullName evidence="2">Uncharacterized protein</fullName>
    </submittedName>
</protein>
<dbReference type="AlphaFoldDB" id="A0AAD4ZGN5"/>
<name>A0AAD4ZGN5_PRUDU</name>
<gene>
    <name evidence="2" type="ORF">L3X38_012465</name>
</gene>
<sequence>MTIRQDQKISNPGRKLLHCTYCDVDHHTRETCWKLNGYPSGHRLHKPKWSNGWRNKRSDGSSFANQVSSSPSLQEIQIQTTMPNLSA</sequence>
<feature type="compositionally biased region" description="Polar residues" evidence="1">
    <location>
        <begin position="60"/>
        <end position="87"/>
    </location>
</feature>